<dbReference type="InParanoid" id="A0A067P9D1"/>
<evidence type="ECO:0000313" key="2">
    <source>
        <dbReference type="Proteomes" id="UP000027265"/>
    </source>
</evidence>
<protein>
    <submittedName>
        <fullName evidence="1">Uncharacterized protein</fullName>
    </submittedName>
</protein>
<accession>A0A067P9D1</accession>
<feature type="non-terminal residue" evidence="1">
    <location>
        <position position="1"/>
    </location>
</feature>
<sequence length="326" mass="36865">LALSFNNTRTLHKIVDSVPEHSPWHQCSIKLQGYSGERHLVQYQDVIQLISSLFANPAHAEHMCYAPVHSFTDSMKETHIYHEMWTGCWWTAIQVILIRCILPEGATLVPIIISTDKTQLTQFSGSKAAYPVYLTVSNLPKSIRRKPSEHGTVLLRYLPADKIVSSNLLKEEKKGKMQRLFHESMRTILEPLKEAGRLGVEMVCGNGKVRRVFPVLASYVANYPEQCLVTCSKDGTCPKFQRPNRDLENPSAGAPRTPDWTLNIIHSAQHSTSTKNEFSKACMAQDVSGCIHKPFWEGFPYADIHRSMTPDVLHQLYQGVFKHPVS</sequence>
<name>A0A067P9D1_9AGAM</name>
<dbReference type="Proteomes" id="UP000027265">
    <property type="component" value="Unassembled WGS sequence"/>
</dbReference>
<dbReference type="InterPro" id="IPR041078">
    <property type="entry name" value="Plavaka"/>
</dbReference>
<dbReference type="AlphaFoldDB" id="A0A067P9D1"/>
<evidence type="ECO:0000313" key="1">
    <source>
        <dbReference type="EMBL" id="KDQ51508.1"/>
    </source>
</evidence>
<proteinExistence type="predicted"/>
<dbReference type="OrthoDB" id="2418900at2759"/>
<keyword evidence="2" id="KW-1185">Reference proteome</keyword>
<dbReference type="STRING" id="933084.A0A067P9D1"/>
<gene>
    <name evidence="1" type="ORF">JAAARDRAFT_140053</name>
</gene>
<organism evidence="1 2">
    <name type="scientific">Jaapia argillacea MUCL 33604</name>
    <dbReference type="NCBI Taxonomy" id="933084"/>
    <lineage>
        <taxon>Eukaryota</taxon>
        <taxon>Fungi</taxon>
        <taxon>Dikarya</taxon>
        <taxon>Basidiomycota</taxon>
        <taxon>Agaricomycotina</taxon>
        <taxon>Agaricomycetes</taxon>
        <taxon>Agaricomycetidae</taxon>
        <taxon>Jaapiales</taxon>
        <taxon>Jaapiaceae</taxon>
        <taxon>Jaapia</taxon>
    </lineage>
</organism>
<dbReference type="EMBL" id="KL197747">
    <property type="protein sequence ID" value="KDQ51508.1"/>
    <property type="molecule type" value="Genomic_DNA"/>
</dbReference>
<reference evidence="2" key="1">
    <citation type="journal article" date="2014" name="Proc. Natl. Acad. Sci. U.S.A.">
        <title>Extensive sampling of basidiomycete genomes demonstrates inadequacy of the white-rot/brown-rot paradigm for wood decay fungi.</title>
        <authorList>
            <person name="Riley R."/>
            <person name="Salamov A.A."/>
            <person name="Brown D.W."/>
            <person name="Nagy L.G."/>
            <person name="Floudas D."/>
            <person name="Held B.W."/>
            <person name="Levasseur A."/>
            <person name="Lombard V."/>
            <person name="Morin E."/>
            <person name="Otillar R."/>
            <person name="Lindquist E.A."/>
            <person name="Sun H."/>
            <person name="LaButti K.M."/>
            <person name="Schmutz J."/>
            <person name="Jabbour D."/>
            <person name="Luo H."/>
            <person name="Baker S.E."/>
            <person name="Pisabarro A.G."/>
            <person name="Walton J.D."/>
            <person name="Blanchette R.A."/>
            <person name="Henrissat B."/>
            <person name="Martin F."/>
            <person name="Cullen D."/>
            <person name="Hibbett D.S."/>
            <person name="Grigoriev I.V."/>
        </authorList>
    </citation>
    <scope>NUCLEOTIDE SEQUENCE [LARGE SCALE GENOMIC DNA]</scope>
    <source>
        <strain evidence="2">MUCL 33604</strain>
    </source>
</reference>
<dbReference type="HOGENOM" id="CLU_006344_8_0_1"/>
<dbReference type="Pfam" id="PF18759">
    <property type="entry name" value="Plavaka"/>
    <property type="match status" value="1"/>
</dbReference>